<comment type="caution">
    <text evidence="7">The sequence shown here is derived from an EMBL/GenBank/DDBJ whole genome shotgun (WGS) entry which is preliminary data.</text>
</comment>
<gene>
    <name evidence="7" type="primary">glpC</name>
    <name evidence="7" type="ORF">SOASR030_16870</name>
</gene>
<dbReference type="InterPro" id="IPR017753">
    <property type="entry name" value="G3P_DH_GlpC_su"/>
</dbReference>
<accession>A0AAV5N0D7</accession>
<evidence type="ECO:0000256" key="4">
    <source>
        <dbReference type="ARBA" id="ARBA00023004"/>
    </source>
</evidence>
<evidence type="ECO:0000313" key="7">
    <source>
        <dbReference type="EMBL" id="GKX55575.1"/>
    </source>
</evidence>
<protein>
    <submittedName>
        <fullName evidence="7">Sn-glycerol-3-phosphate dehydrogenase subunit C</fullName>
    </submittedName>
</protein>
<keyword evidence="4" id="KW-0408">Iron</keyword>
<dbReference type="Proteomes" id="UP001058124">
    <property type="component" value="Unassembled WGS sequence"/>
</dbReference>
<keyword evidence="8" id="KW-1185">Reference proteome</keyword>
<evidence type="ECO:0000256" key="3">
    <source>
        <dbReference type="ARBA" id="ARBA00022737"/>
    </source>
</evidence>
<dbReference type="GO" id="GO:0009331">
    <property type="term" value="C:glycerol-3-phosphate dehydrogenase (FAD) complex"/>
    <property type="evidence" value="ECO:0007669"/>
    <property type="project" value="InterPro"/>
</dbReference>
<proteinExistence type="predicted"/>
<dbReference type="GO" id="GO:0051539">
    <property type="term" value="F:4 iron, 4 sulfur cluster binding"/>
    <property type="evidence" value="ECO:0007669"/>
    <property type="project" value="UniProtKB-KW"/>
</dbReference>
<dbReference type="NCBIfam" id="TIGR03379">
    <property type="entry name" value="glycerol3P_GlpC"/>
    <property type="match status" value="1"/>
</dbReference>
<dbReference type="PROSITE" id="PS51379">
    <property type="entry name" value="4FE4S_FER_2"/>
    <property type="match status" value="2"/>
</dbReference>
<keyword evidence="5" id="KW-0411">Iron-sulfur</keyword>
<keyword evidence="1" id="KW-0004">4Fe-4S</keyword>
<dbReference type="SUPFAM" id="SSF46548">
    <property type="entry name" value="alpha-helical ferredoxin"/>
    <property type="match status" value="1"/>
</dbReference>
<feature type="domain" description="4Fe-4S ferredoxin-type" evidence="6">
    <location>
        <begin position="1"/>
        <end position="32"/>
    </location>
</feature>
<dbReference type="PANTHER" id="PTHR32479">
    <property type="entry name" value="GLYCOLATE OXIDASE IRON-SULFUR SUBUNIT"/>
    <property type="match status" value="1"/>
</dbReference>
<evidence type="ECO:0000256" key="1">
    <source>
        <dbReference type="ARBA" id="ARBA00022485"/>
    </source>
</evidence>
<dbReference type="GO" id="GO:0016491">
    <property type="term" value="F:oxidoreductase activity"/>
    <property type="evidence" value="ECO:0007669"/>
    <property type="project" value="UniProtKB-ARBA"/>
</dbReference>
<organism evidence="7 8">
    <name type="scientific">Leminorella grimontii</name>
    <dbReference type="NCBI Taxonomy" id="82981"/>
    <lineage>
        <taxon>Bacteria</taxon>
        <taxon>Pseudomonadati</taxon>
        <taxon>Pseudomonadota</taxon>
        <taxon>Gammaproteobacteria</taxon>
        <taxon>Enterobacterales</taxon>
        <taxon>Budviciaceae</taxon>
        <taxon>Leminorella</taxon>
    </lineage>
</organism>
<dbReference type="InterPro" id="IPR009051">
    <property type="entry name" value="Helical_ferredxn"/>
</dbReference>
<dbReference type="GO" id="GO:0046872">
    <property type="term" value="F:metal ion binding"/>
    <property type="evidence" value="ECO:0007669"/>
    <property type="project" value="UniProtKB-KW"/>
</dbReference>
<keyword evidence="3" id="KW-0677">Repeat</keyword>
<evidence type="ECO:0000256" key="2">
    <source>
        <dbReference type="ARBA" id="ARBA00022723"/>
    </source>
</evidence>
<dbReference type="InterPro" id="IPR004017">
    <property type="entry name" value="Cys_rich_dom"/>
</dbReference>
<dbReference type="InterPro" id="IPR017896">
    <property type="entry name" value="4Fe4S_Fe-S-bd"/>
</dbReference>
<dbReference type="Pfam" id="PF13183">
    <property type="entry name" value="Fer4_8"/>
    <property type="match status" value="1"/>
</dbReference>
<name>A0AAV5N0D7_9GAMM</name>
<dbReference type="GO" id="GO:0009061">
    <property type="term" value="P:anaerobic respiration"/>
    <property type="evidence" value="ECO:0007669"/>
    <property type="project" value="InterPro"/>
</dbReference>
<dbReference type="PROSITE" id="PS00198">
    <property type="entry name" value="4FE4S_FER_1"/>
    <property type="match status" value="1"/>
</dbReference>
<dbReference type="Pfam" id="PF02754">
    <property type="entry name" value="CCG"/>
    <property type="match status" value="2"/>
</dbReference>
<dbReference type="GO" id="GO:0016020">
    <property type="term" value="C:membrane"/>
    <property type="evidence" value="ECO:0007669"/>
    <property type="project" value="InterPro"/>
</dbReference>
<evidence type="ECO:0000313" key="8">
    <source>
        <dbReference type="Proteomes" id="UP001058124"/>
    </source>
</evidence>
<feature type="domain" description="4Fe-4S ferredoxin-type" evidence="6">
    <location>
        <begin position="47"/>
        <end position="78"/>
    </location>
</feature>
<dbReference type="RefSeq" id="WP_027273550.1">
    <property type="nucleotide sequence ID" value="NZ_BRLH01000003.1"/>
</dbReference>
<keyword evidence="2" id="KW-0479">Metal-binding</keyword>
<dbReference type="Gene3D" id="1.10.1060.10">
    <property type="entry name" value="Alpha-helical ferredoxin"/>
    <property type="match status" value="1"/>
</dbReference>
<evidence type="ECO:0000256" key="5">
    <source>
        <dbReference type="ARBA" id="ARBA00023014"/>
    </source>
</evidence>
<evidence type="ECO:0000259" key="6">
    <source>
        <dbReference type="PROSITE" id="PS51379"/>
    </source>
</evidence>
<reference evidence="7" key="1">
    <citation type="submission" date="2022-06" db="EMBL/GenBank/DDBJ databases">
        <title>Draft genome sequences of Leminorella grimontii str. JCM5902.</title>
        <authorList>
            <person name="Wakabayashi Y."/>
            <person name="Kojima K."/>
        </authorList>
    </citation>
    <scope>NUCLEOTIDE SEQUENCE</scope>
    <source>
        <strain evidence="7">JCM 5902</strain>
    </source>
</reference>
<dbReference type="NCBIfam" id="NF008369">
    <property type="entry name" value="PRK11168.1"/>
    <property type="match status" value="1"/>
</dbReference>
<dbReference type="PANTHER" id="PTHR32479:SF19">
    <property type="entry name" value="ANAEROBIC GLYCEROL-3-PHOSPHATE DEHYDROGENASE SUBUNIT C"/>
    <property type="match status" value="1"/>
</dbReference>
<sequence>MSLTTDNSFESCIKCTVCTTYCPVAKVNPNYPGPKQAGPDGERLRLKDPTLYDEALKYCTNCKRCEVACPSNVKIGDIIQRARINYAPPKFKLRDAILSHTDLMGTLSTPFAPLVNATVGLKPVKGILDSALKIDHRRDLPKYSFGTFRQWFRKQAAKQQAFSDQVAFFHGCFVNYNHPQLGKDLVRVLNAMGMGVQLLKKEKCCGVPLIANGFIDKAKKQANVNAESLVDAVIGKGIPVVATSSTCTFTLRDEYPHLLGVDTTPVRDKIELATRFIYRLLSEGRELKLKHTPMKIAYHTPCHMEKMGWTAYTLALLERIPGVELIVLDSQCCGIAGTYGFKKENYETSQGIGASLFRQIEESGVDFVVSDCETCKWQIEMSTSKRCEHPITLLAQALAD</sequence>
<dbReference type="EMBL" id="BRLH01000003">
    <property type="protein sequence ID" value="GKX55575.1"/>
    <property type="molecule type" value="Genomic_DNA"/>
</dbReference>
<dbReference type="InterPro" id="IPR017900">
    <property type="entry name" value="4Fe4S_Fe_S_CS"/>
</dbReference>
<dbReference type="AlphaFoldDB" id="A0AAV5N0D7"/>